<dbReference type="Proteomes" id="UP001139333">
    <property type="component" value="Unassembled WGS sequence"/>
</dbReference>
<reference evidence="2" key="1">
    <citation type="submission" date="2022-01" db="EMBL/GenBank/DDBJ databases">
        <title>Whole genome-based taxonomy of the Shewanellaceae.</title>
        <authorList>
            <person name="Martin-Rodriguez A.J."/>
        </authorList>
    </citation>
    <scope>NUCLEOTIDE SEQUENCE</scope>
    <source>
        <strain evidence="2">DSM 16422</strain>
    </source>
</reference>
<gene>
    <name evidence="2" type="ORF">L2672_04585</name>
</gene>
<dbReference type="EMBL" id="JAKIKP010000002">
    <property type="protein sequence ID" value="MCL1141975.1"/>
    <property type="molecule type" value="Genomic_DNA"/>
</dbReference>
<comment type="caution">
    <text evidence="2">The sequence shown here is derived from an EMBL/GenBank/DDBJ whole genome shotgun (WGS) entry which is preliminary data.</text>
</comment>
<organism evidence="2 3">
    <name type="scientific">Shewanella gaetbuli</name>
    <dbReference type="NCBI Taxonomy" id="220752"/>
    <lineage>
        <taxon>Bacteria</taxon>
        <taxon>Pseudomonadati</taxon>
        <taxon>Pseudomonadota</taxon>
        <taxon>Gammaproteobacteria</taxon>
        <taxon>Alteromonadales</taxon>
        <taxon>Shewanellaceae</taxon>
        <taxon>Shewanella</taxon>
    </lineage>
</organism>
<dbReference type="Pfam" id="PF14321">
    <property type="entry name" value="DUF4382"/>
    <property type="match status" value="1"/>
</dbReference>
<dbReference type="PROSITE" id="PS51257">
    <property type="entry name" value="PROKAR_LIPOPROTEIN"/>
    <property type="match status" value="1"/>
</dbReference>
<sequence>MNTKTFLKTALGCCIAATLYGCGSDDKDDVINTAKVSFSIADAPVENAQEVNVTYKSITLTREDEEDIELLLTNEEGEETPVQINLLDYQNGDSLLVLSEAELPIGEYKELIINTDGCAENNGPNQPTDACNVVDDEGTHPLKTPSNKLKLGSFTVTTEATQAYTIDFNLRKSLVETGNGYNLKPHGVTIVDSEAIGSIFGSVDENLFAAGENCEADTGNVVYLYPQATLAEGEVLGDEFDPELANAPDNVVAPLASKMIEVGEESGIYTYSFNFIPAGEYLMAFSCSAVNDDPETYDEITIADPAEQVKESITLAEGENLEIDFVEIVQ</sequence>
<dbReference type="InterPro" id="IPR025491">
    <property type="entry name" value="DUF4382"/>
</dbReference>
<evidence type="ECO:0000313" key="3">
    <source>
        <dbReference type="Proteomes" id="UP001139333"/>
    </source>
</evidence>
<dbReference type="AlphaFoldDB" id="A0A9X1ZLC0"/>
<feature type="domain" description="DUF4382" evidence="1">
    <location>
        <begin position="33"/>
        <end position="185"/>
    </location>
</feature>
<protein>
    <submittedName>
        <fullName evidence="2">DUF4382 domain-containing protein</fullName>
    </submittedName>
</protein>
<evidence type="ECO:0000259" key="1">
    <source>
        <dbReference type="Pfam" id="PF14321"/>
    </source>
</evidence>
<accession>A0A9X1ZLC0</accession>
<proteinExistence type="predicted"/>
<keyword evidence="3" id="KW-1185">Reference proteome</keyword>
<name>A0A9X1ZLC0_9GAMM</name>
<dbReference type="RefSeq" id="WP_248994648.1">
    <property type="nucleotide sequence ID" value="NZ_JAKIKP010000002.1"/>
</dbReference>
<evidence type="ECO:0000313" key="2">
    <source>
        <dbReference type="EMBL" id="MCL1141975.1"/>
    </source>
</evidence>